<gene>
    <name evidence="1" type="ORF">KI387_015704</name>
</gene>
<evidence type="ECO:0000313" key="1">
    <source>
        <dbReference type="EMBL" id="KAH9321065.1"/>
    </source>
</evidence>
<organism evidence="1 2">
    <name type="scientific">Taxus chinensis</name>
    <name type="common">Chinese yew</name>
    <name type="synonym">Taxus wallichiana var. chinensis</name>
    <dbReference type="NCBI Taxonomy" id="29808"/>
    <lineage>
        <taxon>Eukaryota</taxon>
        <taxon>Viridiplantae</taxon>
        <taxon>Streptophyta</taxon>
        <taxon>Embryophyta</taxon>
        <taxon>Tracheophyta</taxon>
        <taxon>Spermatophyta</taxon>
        <taxon>Pinopsida</taxon>
        <taxon>Pinidae</taxon>
        <taxon>Conifers II</taxon>
        <taxon>Cupressales</taxon>
        <taxon>Taxaceae</taxon>
        <taxon>Taxus</taxon>
    </lineage>
</organism>
<reference evidence="1 2" key="1">
    <citation type="journal article" date="2021" name="Nat. Plants">
        <title>The Taxus genome provides insights into paclitaxel biosynthesis.</title>
        <authorList>
            <person name="Xiong X."/>
            <person name="Gou J."/>
            <person name="Liao Q."/>
            <person name="Li Y."/>
            <person name="Zhou Q."/>
            <person name="Bi G."/>
            <person name="Li C."/>
            <person name="Du R."/>
            <person name="Wang X."/>
            <person name="Sun T."/>
            <person name="Guo L."/>
            <person name="Liang H."/>
            <person name="Lu P."/>
            <person name="Wu Y."/>
            <person name="Zhang Z."/>
            <person name="Ro D.K."/>
            <person name="Shang Y."/>
            <person name="Huang S."/>
            <person name="Yan J."/>
        </authorList>
    </citation>
    <scope>NUCLEOTIDE SEQUENCE [LARGE SCALE GENOMIC DNA]</scope>
    <source>
        <strain evidence="1">Ta-2019</strain>
    </source>
</reference>
<dbReference type="EMBL" id="JAHRHJ020000003">
    <property type="protein sequence ID" value="KAH9321065.1"/>
    <property type="molecule type" value="Genomic_DNA"/>
</dbReference>
<evidence type="ECO:0000313" key="2">
    <source>
        <dbReference type="Proteomes" id="UP000824469"/>
    </source>
</evidence>
<accession>A0AA38LG84</accession>
<comment type="caution">
    <text evidence="1">The sequence shown here is derived from an EMBL/GenBank/DDBJ whole genome shotgun (WGS) entry which is preliminary data.</text>
</comment>
<keyword evidence="2" id="KW-1185">Reference proteome</keyword>
<protein>
    <submittedName>
        <fullName evidence="1">Uncharacterized protein</fullName>
    </submittedName>
</protein>
<dbReference type="Proteomes" id="UP000824469">
    <property type="component" value="Unassembled WGS sequence"/>
</dbReference>
<proteinExistence type="predicted"/>
<name>A0AA38LG84_TAXCH</name>
<feature type="non-terminal residue" evidence="1">
    <location>
        <position position="52"/>
    </location>
</feature>
<feature type="non-terminal residue" evidence="1">
    <location>
        <position position="1"/>
    </location>
</feature>
<dbReference type="AlphaFoldDB" id="A0AA38LG84"/>
<sequence length="52" mass="5996">VWRSFNRKWGGLRAAQRRGSVEGHGVAMKMRFYQNTLKSTVQVHGTMCQSKQ</sequence>